<dbReference type="InterPro" id="IPR043504">
    <property type="entry name" value="Peptidase_S1_PA_chymotrypsin"/>
</dbReference>
<accession>A0ABN9LT58</accession>
<gene>
    <name evidence="5" type="ORF">RIMI_LOCUS12433881</name>
</gene>
<dbReference type="Gene3D" id="2.40.10.10">
    <property type="entry name" value="Trypsin-like serine proteases"/>
    <property type="match status" value="2"/>
</dbReference>
<dbReference type="PROSITE" id="PS00135">
    <property type="entry name" value="TRYPSIN_SER"/>
    <property type="match status" value="1"/>
</dbReference>
<dbReference type="EMBL" id="CAUEEQ010029494">
    <property type="protein sequence ID" value="CAJ0949057.1"/>
    <property type="molecule type" value="Genomic_DNA"/>
</dbReference>
<evidence type="ECO:0000259" key="3">
    <source>
        <dbReference type="PROSITE" id="PS01180"/>
    </source>
</evidence>
<dbReference type="PRINTS" id="PR00722">
    <property type="entry name" value="CHYMOTRYPSIN"/>
</dbReference>
<dbReference type="InterPro" id="IPR000859">
    <property type="entry name" value="CUB_dom"/>
</dbReference>
<dbReference type="InterPro" id="IPR035914">
    <property type="entry name" value="Sperma_CUB_dom_sf"/>
</dbReference>
<evidence type="ECO:0000313" key="6">
    <source>
        <dbReference type="Proteomes" id="UP001176940"/>
    </source>
</evidence>
<comment type="caution">
    <text evidence="5">The sequence shown here is derived from an EMBL/GenBank/DDBJ whole genome shotgun (WGS) entry which is preliminary data.</text>
</comment>
<dbReference type="PANTHER" id="PTHR24257">
    <property type="entry name" value="CHYMOTRYPSIN-LIKE ELASTASE FAMILY MEMBER"/>
    <property type="match status" value="1"/>
</dbReference>
<dbReference type="Pfam" id="PF00089">
    <property type="entry name" value="Trypsin"/>
    <property type="match status" value="1"/>
</dbReference>
<evidence type="ECO:0000313" key="5">
    <source>
        <dbReference type="EMBL" id="CAJ0949057.1"/>
    </source>
</evidence>
<organism evidence="5 6">
    <name type="scientific">Ranitomeya imitator</name>
    <name type="common">mimic poison frog</name>
    <dbReference type="NCBI Taxonomy" id="111125"/>
    <lineage>
        <taxon>Eukaryota</taxon>
        <taxon>Metazoa</taxon>
        <taxon>Chordata</taxon>
        <taxon>Craniata</taxon>
        <taxon>Vertebrata</taxon>
        <taxon>Euteleostomi</taxon>
        <taxon>Amphibia</taxon>
        <taxon>Batrachia</taxon>
        <taxon>Anura</taxon>
        <taxon>Neobatrachia</taxon>
        <taxon>Hyloidea</taxon>
        <taxon>Dendrobatidae</taxon>
        <taxon>Dendrobatinae</taxon>
        <taxon>Ranitomeya</taxon>
    </lineage>
</organism>
<dbReference type="CDD" id="cd00041">
    <property type="entry name" value="CUB"/>
    <property type="match status" value="1"/>
</dbReference>
<evidence type="ECO:0000256" key="2">
    <source>
        <dbReference type="PROSITE-ProRule" id="PRU00059"/>
    </source>
</evidence>
<keyword evidence="6" id="KW-1185">Reference proteome</keyword>
<evidence type="ECO:0000256" key="1">
    <source>
        <dbReference type="ARBA" id="ARBA00023157"/>
    </source>
</evidence>
<feature type="domain" description="CUB" evidence="3">
    <location>
        <begin position="251"/>
        <end position="363"/>
    </location>
</feature>
<dbReference type="SMART" id="SM00042">
    <property type="entry name" value="CUB"/>
    <property type="match status" value="1"/>
</dbReference>
<name>A0ABN9LT58_9NEOB</name>
<evidence type="ECO:0000259" key="4">
    <source>
        <dbReference type="PROSITE" id="PS50240"/>
    </source>
</evidence>
<reference evidence="5" key="1">
    <citation type="submission" date="2023-07" db="EMBL/GenBank/DDBJ databases">
        <authorList>
            <person name="Stuckert A."/>
        </authorList>
    </citation>
    <scope>NUCLEOTIDE SEQUENCE</scope>
</reference>
<proteinExistence type="predicted"/>
<comment type="caution">
    <text evidence="2">Lacks conserved residue(s) required for the propagation of feature annotation.</text>
</comment>
<dbReference type="InterPro" id="IPR001314">
    <property type="entry name" value="Peptidase_S1A"/>
</dbReference>
<protein>
    <submittedName>
        <fullName evidence="5">Uncharacterized protein</fullName>
    </submittedName>
</protein>
<dbReference type="SMART" id="SM00020">
    <property type="entry name" value="Tryp_SPc"/>
    <property type="match status" value="1"/>
</dbReference>
<dbReference type="SUPFAM" id="SSF49854">
    <property type="entry name" value="Spermadhesin, CUB domain"/>
    <property type="match status" value="1"/>
</dbReference>
<dbReference type="InterPro" id="IPR050850">
    <property type="entry name" value="Peptidase_S1_Elastase_sf"/>
</dbReference>
<dbReference type="PROSITE" id="PS50240">
    <property type="entry name" value="TRYPSIN_DOM"/>
    <property type="match status" value="1"/>
</dbReference>
<dbReference type="InterPro" id="IPR001254">
    <property type="entry name" value="Trypsin_dom"/>
</dbReference>
<dbReference type="PROSITE" id="PS01180">
    <property type="entry name" value="CUB"/>
    <property type="match status" value="1"/>
</dbReference>
<dbReference type="SUPFAM" id="SSF50494">
    <property type="entry name" value="Trypsin-like serine proteases"/>
    <property type="match status" value="1"/>
</dbReference>
<dbReference type="Proteomes" id="UP001176940">
    <property type="component" value="Unassembled WGS sequence"/>
</dbReference>
<dbReference type="CDD" id="cd00190">
    <property type="entry name" value="Tryp_SPc"/>
    <property type="match status" value="1"/>
</dbReference>
<dbReference type="InterPro" id="IPR033116">
    <property type="entry name" value="TRYPSIN_SER"/>
</dbReference>
<feature type="domain" description="Peptidase S1" evidence="4">
    <location>
        <begin position="1"/>
        <end position="304"/>
    </location>
</feature>
<dbReference type="Pfam" id="PF00431">
    <property type="entry name" value="CUB"/>
    <property type="match status" value="1"/>
</dbReference>
<dbReference type="PANTHER" id="PTHR24257:SF10">
    <property type="entry name" value="ELASTASE-1"/>
    <property type="match status" value="1"/>
</dbReference>
<keyword evidence="1" id="KW-1015">Disulfide bond</keyword>
<sequence length="363" mass="40098">MARPRPVIDESAGTLTHNATFPVHATQQHCDPAESQVALPAYHTTLHGDKEEGADESAGSFISYADELHRWQMCVGKHNLTLVEPTEVCYKILGIYRHEGFVYPEIPALEFDIALVKLDGEVVANDVIDFACLPPDNQVLPESYRCHATGWGDETGNSTAPKAAEGLNQVALPVIPYEVCKTPLYWWFQIKESMICAGYVYPDELKSVCQGDSGGPLVCPSTTDSSTWEVHGITSFGPIGCIMDKKPTSGCGSAKELTERNGIFTSMRYPSTYSNDADCVWNIVAPADEVIHLHFNNFVIEESTLCSNDRIVISDELGSVGDKGLQNMDPLYVRMSDFASLRENRAVRMPYGLHTEDAMRKIR</sequence>
<dbReference type="Gene3D" id="2.60.120.290">
    <property type="entry name" value="Spermadhesin, CUB domain"/>
    <property type="match status" value="1"/>
</dbReference>
<dbReference type="InterPro" id="IPR009003">
    <property type="entry name" value="Peptidase_S1_PA"/>
</dbReference>